<organism evidence="14 15">
    <name type="scientific">Nocardia transvalensis</name>
    <dbReference type="NCBI Taxonomy" id="37333"/>
    <lineage>
        <taxon>Bacteria</taxon>
        <taxon>Bacillati</taxon>
        <taxon>Actinomycetota</taxon>
        <taxon>Actinomycetes</taxon>
        <taxon>Mycobacteriales</taxon>
        <taxon>Nocardiaceae</taxon>
        <taxon>Nocardia</taxon>
    </lineage>
</organism>
<dbReference type="Gene3D" id="3.40.50.1000">
    <property type="entry name" value="HAD superfamily/HAD-like"/>
    <property type="match status" value="2"/>
</dbReference>
<dbReference type="SFLD" id="SFLDS00003">
    <property type="entry name" value="Haloacid_Dehalogenase"/>
    <property type="match status" value="1"/>
</dbReference>
<dbReference type="InterPro" id="IPR023214">
    <property type="entry name" value="HAD_sf"/>
</dbReference>
<evidence type="ECO:0000256" key="10">
    <source>
        <dbReference type="ARBA" id="ARBA00049360"/>
    </source>
</evidence>
<evidence type="ECO:0000256" key="3">
    <source>
        <dbReference type="ARBA" id="ARBA00022723"/>
    </source>
</evidence>
<gene>
    <name evidence="14" type="ORF">BJY24_004289</name>
</gene>
<dbReference type="InterPro" id="IPR044492">
    <property type="entry name" value="P_typ_ATPase_HD_dom"/>
</dbReference>
<keyword evidence="14" id="KW-0378">Hydrolase</keyword>
<keyword evidence="6" id="KW-0460">Magnesium</keyword>
<feature type="domain" description="Cation-transporting P-type ATPase C-terminal" evidence="13">
    <location>
        <begin position="1355"/>
        <end position="1464"/>
    </location>
</feature>
<accession>A0A7W9UJK9</accession>
<dbReference type="Pfam" id="PF00702">
    <property type="entry name" value="Hydrolase"/>
    <property type="match status" value="1"/>
</dbReference>
<dbReference type="Gene3D" id="1.20.1110.10">
    <property type="entry name" value="Calcium-transporting ATPase, transmembrane domain"/>
    <property type="match status" value="2"/>
</dbReference>
<protein>
    <submittedName>
        <fullName evidence="14">Cation-transporting ATPase I</fullName>
        <ecNumber evidence="14">3.6.3.-</ecNumber>
    </submittedName>
</protein>
<comment type="caution">
    <text evidence="14">The sequence shown here is derived from an EMBL/GenBank/DDBJ whole genome shotgun (WGS) entry which is preliminary data.</text>
</comment>
<evidence type="ECO:0000259" key="13">
    <source>
        <dbReference type="Pfam" id="PF00689"/>
    </source>
</evidence>
<dbReference type="RefSeq" id="WP_157185540.1">
    <property type="nucleotide sequence ID" value="NZ_JACHIT010000002.1"/>
</dbReference>
<feature type="domain" description="P-type ATPase A" evidence="12">
    <location>
        <begin position="730"/>
        <end position="836"/>
    </location>
</feature>
<dbReference type="Gene3D" id="2.70.150.10">
    <property type="entry name" value="Calcium-transporting ATPase, cytoplasmic transduction domain A"/>
    <property type="match status" value="1"/>
</dbReference>
<keyword evidence="7" id="KW-1278">Translocase</keyword>
<keyword evidence="5" id="KW-0067">ATP-binding</keyword>
<dbReference type="InterPro" id="IPR036412">
    <property type="entry name" value="HAD-like_sf"/>
</dbReference>
<proteinExistence type="predicted"/>
<feature type="region of interest" description="Disordered" evidence="11">
    <location>
        <begin position="250"/>
        <end position="277"/>
    </location>
</feature>
<dbReference type="SUPFAM" id="SSF81665">
    <property type="entry name" value="Calcium ATPase, transmembrane domain M"/>
    <property type="match status" value="1"/>
</dbReference>
<dbReference type="EC" id="3.6.3.-" evidence="14"/>
<dbReference type="PROSITE" id="PS00154">
    <property type="entry name" value="ATPASE_E1_E2"/>
    <property type="match status" value="1"/>
</dbReference>
<dbReference type="GO" id="GO:0005524">
    <property type="term" value="F:ATP binding"/>
    <property type="evidence" value="ECO:0007669"/>
    <property type="project" value="UniProtKB-KW"/>
</dbReference>
<evidence type="ECO:0000259" key="12">
    <source>
        <dbReference type="Pfam" id="PF00122"/>
    </source>
</evidence>
<evidence type="ECO:0000256" key="6">
    <source>
        <dbReference type="ARBA" id="ARBA00022842"/>
    </source>
</evidence>
<dbReference type="SFLD" id="SFLDG00002">
    <property type="entry name" value="C1.7:_P-type_atpase_like"/>
    <property type="match status" value="1"/>
</dbReference>
<comment type="subcellular location">
    <subcellularLocation>
        <location evidence="1">Cell membrane</location>
        <topology evidence="1">Multi-pass membrane protein</topology>
    </subcellularLocation>
</comment>
<dbReference type="InterPro" id="IPR018303">
    <property type="entry name" value="ATPase_P-typ_P_site"/>
</dbReference>
<dbReference type="InterPro" id="IPR023298">
    <property type="entry name" value="ATPase_P-typ_TM_dom_sf"/>
</dbReference>
<dbReference type="Pfam" id="PF00122">
    <property type="entry name" value="E1-E2_ATPase"/>
    <property type="match status" value="1"/>
</dbReference>
<evidence type="ECO:0000256" key="4">
    <source>
        <dbReference type="ARBA" id="ARBA00022741"/>
    </source>
</evidence>
<dbReference type="GO" id="GO:0046872">
    <property type="term" value="F:metal ion binding"/>
    <property type="evidence" value="ECO:0007669"/>
    <property type="project" value="UniProtKB-KW"/>
</dbReference>
<dbReference type="GO" id="GO:0016887">
    <property type="term" value="F:ATP hydrolysis activity"/>
    <property type="evidence" value="ECO:0007669"/>
    <property type="project" value="InterPro"/>
</dbReference>
<keyword evidence="15" id="KW-1185">Reference proteome</keyword>
<feature type="region of interest" description="Disordered" evidence="11">
    <location>
        <begin position="1471"/>
        <end position="1512"/>
    </location>
</feature>
<dbReference type="PRINTS" id="PR00120">
    <property type="entry name" value="HATPASE"/>
</dbReference>
<feature type="region of interest" description="Disordered" evidence="11">
    <location>
        <begin position="386"/>
        <end position="413"/>
    </location>
</feature>
<keyword evidence="9" id="KW-0472">Membrane</keyword>
<keyword evidence="4" id="KW-0547">Nucleotide-binding</keyword>
<dbReference type="Pfam" id="PF00689">
    <property type="entry name" value="Cation_ATPase_C"/>
    <property type="match status" value="1"/>
</dbReference>
<evidence type="ECO:0000256" key="2">
    <source>
        <dbReference type="ARBA" id="ARBA00022692"/>
    </source>
</evidence>
<evidence type="ECO:0000256" key="8">
    <source>
        <dbReference type="ARBA" id="ARBA00022989"/>
    </source>
</evidence>
<dbReference type="NCBIfam" id="TIGR01494">
    <property type="entry name" value="ATPase_P-type"/>
    <property type="match status" value="2"/>
</dbReference>
<comment type="catalytic activity">
    <reaction evidence="10">
        <text>ATP + H2O = ADP + phosphate + H(+)</text>
        <dbReference type="Rhea" id="RHEA:13065"/>
        <dbReference type="ChEBI" id="CHEBI:15377"/>
        <dbReference type="ChEBI" id="CHEBI:15378"/>
        <dbReference type="ChEBI" id="CHEBI:30616"/>
        <dbReference type="ChEBI" id="CHEBI:43474"/>
        <dbReference type="ChEBI" id="CHEBI:456216"/>
    </reaction>
</comment>
<feature type="compositionally biased region" description="Basic and acidic residues" evidence="11">
    <location>
        <begin position="1498"/>
        <end position="1512"/>
    </location>
</feature>
<dbReference type="PRINTS" id="PR00119">
    <property type="entry name" value="CATATPASE"/>
</dbReference>
<keyword evidence="8" id="KW-1133">Transmembrane helix</keyword>
<evidence type="ECO:0000256" key="11">
    <source>
        <dbReference type="SAM" id="MobiDB-lite"/>
    </source>
</evidence>
<evidence type="ECO:0000313" key="14">
    <source>
        <dbReference type="EMBL" id="MBB5915377.1"/>
    </source>
</evidence>
<evidence type="ECO:0000256" key="9">
    <source>
        <dbReference type="ARBA" id="ARBA00023136"/>
    </source>
</evidence>
<dbReference type="EMBL" id="JACHIT010000002">
    <property type="protein sequence ID" value="MBB5915377.1"/>
    <property type="molecule type" value="Genomic_DNA"/>
</dbReference>
<dbReference type="SUPFAM" id="SSF81653">
    <property type="entry name" value="Calcium ATPase, transduction domain A"/>
    <property type="match status" value="1"/>
</dbReference>
<dbReference type="Proteomes" id="UP000540412">
    <property type="component" value="Unassembled WGS sequence"/>
</dbReference>
<evidence type="ECO:0000313" key="15">
    <source>
        <dbReference type="Proteomes" id="UP000540412"/>
    </source>
</evidence>
<dbReference type="SFLD" id="SFLDF00027">
    <property type="entry name" value="p-type_atpase"/>
    <property type="match status" value="1"/>
</dbReference>
<dbReference type="GO" id="GO:0005388">
    <property type="term" value="F:P-type calcium transporter activity"/>
    <property type="evidence" value="ECO:0007669"/>
    <property type="project" value="TreeGrafter"/>
</dbReference>
<keyword evidence="3" id="KW-0479">Metal-binding</keyword>
<keyword evidence="2" id="KW-0812">Transmembrane</keyword>
<evidence type="ECO:0000256" key="5">
    <source>
        <dbReference type="ARBA" id="ARBA00022840"/>
    </source>
</evidence>
<evidence type="ECO:0000256" key="7">
    <source>
        <dbReference type="ARBA" id="ARBA00022967"/>
    </source>
</evidence>
<dbReference type="Gene3D" id="3.40.1110.10">
    <property type="entry name" value="Calcium-transporting ATPase, cytoplasmic domain N"/>
    <property type="match status" value="2"/>
</dbReference>
<dbReference type="SUPFAM" id="SSF56784">
    <property type="entry name" value="HAD-like"/>
    <property type="match status" value="1"/>
</dbReference>
<reference evidence="14 15" key="1">
    <citation type="submission" date="2020-08" db="EMBL/GenBank/DDBJ databases">
        <title>Sequencing the genomes of 1000 actinobacteria strains.</title>
        <authorList>
            <person name="Klenk H.-P."/>
        </authorList>
    </citation>
    <scope>NUCLEOTIDE SEQUENCE [LARGE SCALE GENOMIC DNA]</scope>
    <source>
        <strain evidence="14 15">DSM 43582</strain>
    </source>
</reference>
<dbReference type="InterPro" id="IPR008250">
    <property type="entry name" value="ATPase_P-typ_transduc_dom_A_sf"/>
</dbReference>
<name>A0A7W9UJK9_9NOCA</name>
<dbReference type="PANTHER" id="PTHR24093">
    <property type="entry name" value="CATION TRANSPORTING ATPASE"/>
    <property type="match status" value="1"/>
</dbReference>
<dbReference type="InterPro" id="IPR006068">
    <property type="entry name" value="ATPase_P-typ_cation-transptr_C"/>
</dbReference>
<sequence>MIGFAFGVTSRALHGAAAGLDAVAELAPQVGRDLRTLLDPGLRRSRRISAVGTRLHVEVRGLASADSARIAAAVRERLRETAGVRGWRFNAATGHTEITVDAQADRGRVVEAVAAGERAAGVAEAEWDPTATHPADLEPALAAGVALVTDLAAAPLAAAGTLLPRRAPVGLFQAVTALAESQPRLRDLVERRVGRARADLLLATANAVGQAAGESPANLLADAGLRTVLLVEATTRYARWRAWESRPATTAEITEPLPGDDRPADLPGGPVERSAAEAATGSLAGTITAVAGAGVAEAASALALGAPKAARTTRESYAALAATTLAAAGVLTVDPGVWRRMDRISALVVDGAVLLGPQAVVLDAEPDGECSRAELWSAAQHLLLPESSDDDSAPSASNGYALHPEPGDSAGVPRWHEVRRSGRAVGRVLVGREVDGRAPALLSAARDAGLRVVLTGDRDSAELRALADEFVPATEDARDLVRRLQHGGHGVAVLSARAAAALASADAGIGITAAGPDGVEHVPWSADALCTDLGQVSRVLATIAPARQASARGRVLALSACSLGGLLLATGSRRARDQVPVTAAQLVGLGSGAVAAWRAATSAPVDAAASLLPWHALEPRDVLARLPEPGTPEPLAPQRNSLYAFASRPLAPAVRFTSHVRRELADPLTPVLGVGATASAILGSPTDAVLVGSVLAVNAVASAAQRQRAEGALRHLLREETLTARRIPRAQVSAAADAVEETLIDADQLRPGDTVTLRTGDVVPADGRLLRAEDLEMDESALTGESVTVEKSTAATPGADLSARYGMVYEGSTVVNGWAAAVVVAVGADTEARRAAAGAAPPEHGGVQAQLRHLTERALPLTIAGGSVVTALGWLRARPLRAAIADGVAVATAVVPEGLPLVATVAQLAAARRLTRRGVLVRTSRTVEALGRVDTVCFDKTGTLTHGRLSLAALATLHGQWDPTDPDAQPLLRAAARACPDPDGPVVHATDRAVLDAADEHLLAERTWDALDEVPFESNRGYAAAVGNTARHLRLMVKGAPEVLLPRCTRVRAPADGPESGELEMSEVDHRVATEMIDELAQQGLRVLVVARRDLRAAPDDIEGAVERLTLLGFLGLADTPRSQARPLVSALRHNDIGVRIITGDHPITAAAIARQLGIDADAATTGADLEALDSDARTELIERSTVFARVSPRQKVDIVAALQRSGHVVAMAGDGGNDAAAIRTADIGIGLAARGSTAARNAADLVLTDPDPLALLAALTEGRSMWRRVTDAVGVLVGGNAGELAFTVLGTAVTGRAPLGTRQFLLVNMLTDMFPAMAVALAPDPALDTAASGDDDRRAEALAAELAARPPADLGADLLRVIARRGVTTTAATTAAWTVARYTGTPRRAATVGLVTLIGTQLGQTLAAGHRSPLVWVTTTASAGALVAIVMTPGLCTYFGCRPLGPVGWTIAATASGVATVLGRWGSGEPALETASATGNSVDADTPEENGATTRTSPDRRSEQRVRAGVR</sequence>
<dbReference type="GO" id="GO:0005886">
    <property type="term" value="C:plasma membrane"/>
    <property type="evidence" value="ECO:0007669"/>
    <property type="project" value="UniProtKB-SubCell"/>
</dbReference>
<dbReference type="PANTHER" id="PTHR24093:SF513">
    <property type="entry name" value="CATION-TRANSPORTING ATPASE I-RELATED"/>
    <property type="match status" value="1"/>
</dbReference>
<evidence type="ECO:0000256" key="1">
    <source>
        <dbReference type="ARBA" id="ARBA00004651"/>
    </source>
</evidence>
<dbReference type="InterPro" id="IPR059000">
    <property type="entry name" value="ATPase_P-type_domA"/>
</dbReference>
<dbReference type="InterPro" id="IPR001757">
    <property type="entry name" value="P_typ_ATPase"/>
</dbReference>
<dbReference type="InterPro" id="IPR023299">
    <property type="entry name" value="ATPase_P-typ_cyto_dom_N"/>
</dbReference>